<gene>
    <name evidence="2" type="ORF">BOTCAL_1078g00010</name>
</gene>
<dbReference type="AlphaFoldDB" id="A0A4Y8CE95"/>
<protein>
    <submittedName>
        <fullName evidence="2">Uncharacterized protein</fullName>
    </submittedName>
</protein>
<name>A0A4Y8CE95_9HELO</name>
<reference evidence="2 3" key="1">
    <citation type="submission" date="2017-11" db="EMBL/GenBank/DDBJ databases">
        <title>Comparative genomics of Botrytis spp.</title>
        <authorList>
            <person name="Valero-Jimenez C.A."/>
            <person name="Tapia P."/>
            <person name="Veloso J."/>
            <person name="Silva-Moreno E."/>
            <person name="Staats M."/>
            <person name="Valdes J.H."/>
            <person name="Van Kan J.A.L."/>
        </authorList>
    </citation>
    <scope>NUCLEOTIDE SEQUENCE [LARGE SCALE GENOMIC DNA]</scope>
    <source>
        <strain evidence="2 3">MUCL2830</strain>
    </source>
</reference>
<feature type="compositionally biased region" description="Polar residues" evidence="1">
    <location>
        <begin position="33"/>
        <end position="52"/>
    </location>
</feature>
<dbReference type="OrthoDB" id="3540603at2759"/>
<organism evidence="2 3">
    <name type="scientific">Botryotinia calthae</name>
    <dbReference type="NCBI Taxonomy" id="38488"/>
    <lineage>
        <taxon>Eukaryota</taxon>
        <taxon>Fungi</taxon>
        <taxon>Dikarya</taxon>
        <taxon>Ascomycota</taxon>
        <taxon>Pezizomycotina</taxon>
        <taxon>Leotiomycetes</taxon>
        <taxon>Helotiales</taxon>
        <taxon>Sclerotiniaceae</taxon>
        <taxon>Botryotinia</taxon>
    </lineage>
</organism>
<evidence type="ECO:0000313" key="3">
    <source>
        <dbReference type="Proteomes" id="UP000297299"/>
    </source>
</evidence>
<accession>A0A4Y8CE95</accession>
<evidence type="ECO:0000313" key="2">
    <source>
        <dbReference type="EMBL" id="TEY27891.1"/>
    </source>
</evidence>
<feature type="region of interest" description="Disordered" evidence="1">
    <location>
        <begin position="1"/>
        <end position="55"/>
    </location>
</feature>
<dbReference type="Proteomes" id="UP000297299">
    <property type="component" value="Unassembled WGS sequence"/>
</dbReference>
<evidence type="ECO:0000256" key="1">
    <source>
        <dbReference type="SAM" id="MobiDB-lite"/>
    </source>
</evidence>
<sequence length="176" mass="19980">MEYLDPYPYETLDDVNDDVNDDVDDDDDGEENCFTNSSSENSIAHSDSNSSAEDLEIFGHPLQRVEVRSSYSSSGWGMQDQINPPMGEDAEKSTPRSGNPHFEDPFATSDFATPNDLTSLFKLQEGQLPYRKQKPEPTMTTRFRNLSSKIPHRRVRVCNGIFFNQFSTNLNLKDNI</sequence>
<proteinExistence type="predicted"/>
<feature type="region of interest" description="Disordered" evidence="1">
    <location>
        <begin position="69"/>
        <end position="106"/>
    </location>
</feature>
<dbReference type="EMBL" id="PHWZ01001074">
    <property type="protein sequence ID" value="TEY27891.1"/>
    <property type="molecule type" value="Genomic_DNA"/>
</dbReference>
<comment type="caution">
    <text evidence="2">The sequence shown here is derived from an EMBL/GenBank/DDBJ whole genome shotgun (WGS) entry which is preliminary data.</text>
</comment>
<keyword evidence="3" id="KW-1185">Reference proteome</keyword>
<feature type="compositionally biased region" description="Polar residues" evidence="1">
    <location>
        <begin position="69"/>
        <end position="82"/>
    </location>
</feature>
<feature type="compositionally biased region" description="Acidic residues" evidence="1">
    <location>
        <begin position="11"/>
        <end position="31"/>
    </location>
</feature>